<gene>
    <name evidence="2" type="ORF">IO99_07235</name>
</gene>
<protein>
    <recommendedName>
        <fullName evidence="4">DUF1048 domain-containing protein</fullName>
    </recommendedName>
</protein>
<keyword evidence="1" id="KW-1133">Transmembrane helix</keyword>
<organism evidence="2 3">
    <name type="scientific">Clostridium sulfidigenes</name>
    <dbReference type="NCBI Taxonomy" id="318464"/>
    <lineage>
        <taxon>Bacteria</taxon>
        <taxon>Bacillati</taxon>
        <taxon>Bacillota</taxon>
        <taxon>Clostridia</taxon>
        <taxon>Eubacteriales</taxon>
        <taxon>Clostridiaceae</taxon>
        <taxon>Clostridium</taxon>
    </lineage>
</organism>
<comment type="caution">
    <text evidence="2">The sequence shown here is derived from an EMBL/GenBank/DDBJ whole genome shotgun (WGS) entry which is preliminary data.</text>
</comment>
<feature type="transmembrane region" description="Helical" evidence="1">
    <location>
        <begin position="85"/>
        <end position="102"/>
    </location>
</feature>
<keyword evidence="3" id="KW-1185">Reference proteome</keyword>
<dbReference type="RefSeq" id="WP_035131742.1">
    <property type="nucleotide sequence ID" value="NZ_JPMD01000015.1"/>
</dbReference>
<keyword evidence="1" id="KW-0812">Transmembrane</keyword>
<evidence type="ECO:0000313" key="3">
    <source>
        <dbReference type="Proteomes" id="UP000028542"/>
    </source>
</evidence>
<dbReference type="STRING" id="318464.IO99_07235"/>
<dbReference type="AlphaFoldDB" id="A0A084JDK2"/>
<reference evidence="2 3" key="1">
    <citation type="submission" date="2014-07" db="EMBL/GenBank/DDBJ databases">
        <title>Draft genome of Clostridium sulfidigenes 113A isolated from sediments associated with methane hydrate from Krishna Godavari basin.</title>
        <authorList>
            <person name="Honkalas V.S."/>
            <person name="Dabir A.P."/>
            <person name="Arora P."/>
            <person name="Dhakephalkar P.K."/>
        </authorList>
    </citation>
    <scope>NUCLEOTIDE SEQUENCE [LARGE SCALE GENOMIC DNA]</scope>
    <source>
        <strain evidence="2 3">113A</strain>
    </source>
</reference>
<evidence type="ECO:0000313" key="2">
    <source>
        <dbReference type="EMBL" id="KEZ87036.1"/>
    </source>
</evidence>
<keyword evidence="1" id="KW-0472">Membrane</keyword>
<evidence type="ECO:0008006" key="4">
    <source>
        <dbReference type="Google" id="ProtNLM"/>
    </source>
</evidence>
<feature type="transmembrane region" description="Helical" evidence="1">
    <location>
        <begin position="146"/>
        <end position="169"/>
    </location>
</feature>
<dbReference type="EMBL" id="JPMD01000015">
    <property type="protein sequence ID" value="KEZ87036.1"/>
    <property type="molecule type" value="Genomic_DNA"/>
</dbReference>
<dbReference type="SUPFAM" id="SSF158560">
    <property type="entry name" value="BH3980-like"/>
    <property type="match status" value="1"/>
</dbReference>
<dbReference type="InterPro" id="IPR008316">
    <property type="entry name" value="UCP029876"/>
</dbReference>
<feature type="transmembrane region" description="Helical" evidence="1">
    <location>
        <begin position="175"/>
        <end position="192"/>
    </location>
</feature>
<dbReference type="eggNOG" id="ENOG5034CBJ">
    <property type="taxonomic scope" value="Bacteria"/>
</dbReference>
<dbReference type="Pfam" id="PF06304">
    <property type="entry name" value="DUF1048"/>
    <property type="match status" value="1"/>
</dbReference>
<dbReference type="Gene3D" id="1.10.1900.10">
    <property type="entry name" value="c-terminal domain of poly(a) binding protein"/>
    <property type="match status" value="1"/>
</dbReference>
<evidence type="ECO:0000256" key="1">
    <source>
        <dbReference type="SAM" id="Phobius"/>
    </source>
</evidence>
<proteinExistence type="predicted"/>
<sequence length="203" mass="23429">MSNSILRDEYKEAYTSIVMYLSSSGMEGNFMDEVSEDVKDLLISAQDDGIDVKSIIGNNIEEFCKEIIKSKDINSSTLLNIYQSTRWAIIMSAMMSLLYYIFHMKFTLNIIFMFIVDFLFCRFIFSIGLRKVIIKNRGNTKKIIKVLLLYILFVIPGAILNFILITNFVVEINSLYTFMVLVAILLLSYIIGKAFRNRKGRLD</sequence>
<name>A0A084JDK2_9CLOT</name>
<feature type="transmembrane region" description="Helical" evidence="1">
    <location>
        <begin position="108"/>
        <end position="125"/>
    </location>
</feature>
<accession>A0A084JDK2</accession>
<dbReference type="Proteomes" id="UP000028542">
    <property type="component" value="Unassembled WGS sequence"/>
</dbReference>